<reference evidence="4" key="3">
    <citation type="submission" date="2025-04" db="UniProtKB">
        <authorList>
            <consortium name="RefSeq"/>
        </authorList>
    </citation>
    <scope>IDENTIFICATION</scope>
    <source>
        <strain evidence="4">CBS 781.70</strain>
    </source>
</reference>
<dbReference type="EMBL" id="ML975153">
    <property type="protein sequence ID" value="KAF1814671.1"/>
    <property type="molecule type" value="Genomic_DNA"/>
</dbReference>
<sequence>MDIINLVGLILTVIDLLITVANLVQIHRRNALVRSVDSETVRVGDGRFPHQMQVEAFLYFLSTYSSGSNKKENEGENPSTSDDCARDFERIEKLLGDAVLTKTEKMTGWEQGE</sequence>
<name>A0A6G1G9U5_9PEZI</name>
<feature type="transmembrane region" description="Helical" evidence="1">
    <location>
        <begin position="6"/>
        <end position="24"/>
    </location>
</feature>
<proteinExistence type="predicted"/>
<evidence type="ECO:0000256" key="1">
    <source>
        <dbReference type="SAM" id="Phobius"/>
    </source>
</evidence>
<gene>
    <name evidence="2 4" type="ORF">P152DRAFT_282957</name>
</gene>
<evidence type="ECO:0000313" key="3">
    <source>
        <dbReference type="Proteomes" id="UP000504638"/>
    </source>
</evidence>
<dbReference type="GeneID" id="54415510"/>
<keyword evidence="1" id="KW-1133">Transmembrane helix</keyword>
<keyword evidence="3" id="KW-1185">Reference proteome</keyword>
<dbReference type="RefSeq" id="XP_033536302.1">
    <property type="nucleotide sequence ID" value="XM_033674940.1"/>
</dbReference>
<reference evidence="2 4" key="1">
    <citation type="submission" date="2020-01" db="EMBL/GenBank/DDBJ databases">
        <authorList>
            <consortium name="DOE Joint Genome Institute"/>
            <person name="Haridas S."/>
            <person name="Albert R."/>
            <person name="Binder M."/>
            <person name="Bloem J."/>
            <person name="Labutti K."/>
            <person name="Salamov A."/>
            <person name="Andreopoulos B."/>
            <person name="Baker S.E."/>
            <person name="Barry K."/>
            <person name="Bills G."/>
            <person name="Bluhm B.H."/>
            <person name="Cannon C."/>
            <person name="Castanera R."/>
            <person name="Culley D.E."/>
            <person name="Daum C."/>
            <person name="Ezra D."/>
            <person name="Gonzalez J.B."/>
            <person name="Henrissat B."/>
            <person name="Kuo A."/>
            <person name="Liang C."/>
            <person name="Lipzen A."/>
            <person name="Lutzoni F."/>
            <person name="Magnuson J."/>
            <person name="Mondo S."/>
            <person name="Nolan M."/>
            <person name="Ohm R."/>
            <person name="Pangilinan J."/>
            <person name="Park H.-J."/>
            <person name="Ramirez L."/>
            <person name="Alfaro M."/>
            <person name="Sun H."/>
            <person name="Tritt A."/>
            <person name="Yoshinaga Y."/>
            <person name="Zwiers L.-H."/>
            <person name="Turgeon B.G."/>
            <person name="Goodwin S.B."/>
            <person name="Spatafora J.W."/>
            <person name="Crous P.W."/>
            <person name="Grigoriev I.V."/>
        </authorList>
    </citation>
    <scope>NUCLEOTIDE SEQUENCE</scope>
    <source>
        <strain evidence="2 4">CBS 781.70</strain>
    </source>
</reference>
<dbReference type="Proteomes" id="UP000504638">
    <property type="component" value="Unplaced"/>
</dbReference>
<organism evidence="2">
    <name type="scientific">Eremomyces bilateralis CBS 781.70</name>
    <dbReference type="NCBI Taxonomy" id="1392243"/>
    <lineage>
        <taxon>Eukaryota</taxon>
        <taxon>Fungi</taxon>
        <taxon>Dikarya</taxon>
        <taxon>Ascomycota</taxon>
        <taxon>Pezizomycotina</taxon>
        <taxon>Dothideomycetes</taxon>
        <taxon>Dothideomycetes incertae sedis</taxon>
        <taxon>Eremomycetales</taxon>
        <taxon>Eremomycetaceae</taxon>
        <taxon>Eremomyces</taxon>
    </lineage>
</organism>
<dbReference type="AlphaFoldDB" id="A0A6G1G9U5"/>
<evidence type="ECO:0000313" key="2">
    <source>
        <dbReference type="EMBL" id="KAF1814671.1"/>
    </source>
</evidence>
<protein>
    <submittedName>
        <fullName evidence="2 4">Uncharacterized protein</fullName>
    </submittedName>
</protein>
<evidence type="ECO:0000313" key="4">
    <source>
        <dbReference type="RefSeq" id="XP_033536302.1"/>
    </source>
</evidence>
<accession>A0A6G1G9U5</accession>
<reference evidence="4" key="2">
    <citation type="submission" date="2020-04" db="EMBL/GenBank/DDBJ databases">
        <authorList>
            <consortium name="NCBI Genome Project"/>
        </authorList>
    </citation>
    <scope>NUCLEOTIDE SEQUENCE</scope>
    <source>
        <strain evidence="4">CBS 781.70</strain>
    </source>
</reference>
<keyword evidence="1" id="KW-0472">Membrane</keyword>
<keyword evidence="1" id="KW-0812">Transmembrane</keyword>